<dbReference type="EC" id="4.2.2.-" evidence="3"/>
<comment type="similarity">
    <text evidence="3 4">Belongs to the RlpA family.</text>
</comment>
<dbReference type="Pfam" id="PF03330">
    <property type="entry name" value="DPBB_1"/>
    <property type="match status" value="1"/>
</dbReference>
<evidence type="ECO:0000256" key="4">
    <source>
        <dbReference type="RuleBase" id="RU003495"/>
    </source>
</evidence>
<dbReference type="NCBIfam" id="TIGR00413">
    <property type="entry name" value="rlpA"/>
    <property type="match status" value="1"/>
</dbReference>
<proteinExistence type="inferred from homology"/>
<evidence type="ECO:0000256" key="2">
    <source>
        <dbReference type="ARBA" id="ARBA00023316"/>
    </source>
</evidence>
<feature type="compositionally biased region" description="Low complexity" evidence="5">
    <location>
        <begin position="137"/>
        <end position="149"/>
    </location>
</feature>
<dbReference type="InterPro" id="IPR034718">
    <property type="entry name" value="RlpA"/>
</dbReference>
<reference evidence="7 8" key="1">
    <citation type="submission" date="2023-08" db="EMBL/GenBank/DDBJ databases">
        <title>Genome sequence of Thermaerobacter compostii strain Ins1, a spore-forming filamentous bacterium isolated from a deep geothermal reservoir.</title>
        <authorList>
            <person name="Bregnard D."/>
            <person name="Gonzalez D."/>
            <person name="Junier P."/>
        </authorList>
    </citation>
    <scope>NUCLEOTIDE SEQUENCE [LARGE SCALE GENOMIC DNA]</scope>
    <source>
        <strain evidence="7 8">Ins1</strain>
    </source>
</reference>
<evidence type="ECO:0000256" key="1">
    <source>
        <dbReference type="ARBA" id="ARBA00023239"/>
    </source>
</evidence>
<feature type="compositionally biased region" description="Gly residues" evidence="5">
    <location>
        <begin position="229"/>
        <end position="241"/>
    </location>
</feature>
<dbReference type="SUPFAM" id="SSF50685">
    <property type="entry name" value="Barwin-like endoglucanases"/>
    <property type="match status" value="1"/>
</dbReference>
<feature type="compositionally biased region" description="Low complexity" evidence="5">
    <location>
        <begin position="245"/>
        <end position="254"/>
    </location>
</feature>
<dbReference type="Gene3D" id="2.40.40.10">
    <property type="entry name" value="RlpA-like domain"/>
    <property type="match status" value="1"/>
</dbReference>
<organism evidence="7 8">
    <name type="scientific">Thermaerobacter composti</name>
    <dbReference type="NCBI Taxonomy" id="554949"/>
    <lineage>
        <taxon>Bacteria</taxon>
        <taxon>Bacillati</taxon>
        <taxon>Bacillota</taxon>
        <taxon>Clostridia</taxon>
        <taxon>Eubacteriales</taxon>
        <taxon>Clostridiales Family XVII. Incertae Sedis</taxon>
        <taxon>Thermaerobacter</taxon>
    </lineage>
</organism>
<name>A0ABZ0QNJ6_9FIRM</name>
<protein>
    <recommendedName>
        <fullName evidence="3">Probable endolytic peptidoglycan transglycosylase RlpA</fullName>
        <ecNumber evidence="3">4.2.2.-</ecNumber>
    </recommendedName>
</protein>
<feature type="region of interest" description="Disordered" evidence="5">
    <location>
        <begin position="162"/>
        <end position="255"/>
    </location>
</feature>
<dbReference type="RefSeq" id="WP_318750702.1">
    <property type="nucleotide sequence ID" value="NZ_CP132508.1"/>
</dbReference>
<dbReference type="HAMAP" id="MF_02071">
    <property type="entry name" value="RlpA"/>
    <property type="match status" value="1"/>
</dbReference>
<feature type="domain" description="RlpA-like protein double-psi beta-barrel" evidence="6">
    <location>
        <begin position="262"/>
        <end position="350"/>
    </location>
</feature>
<gene>
    <name evidence="3" type="primary">rlpA</name>
    <name evidence="7" type="ORF">Q5761_12070</name>
</gene>
<keyword evidence="2 3" id="KW-0961">Cell wall biogenesis/degradation</keyword>
<keyword evidence="8" id="KW-1185">Reference proteome</keyword>
<sequence>MSAWIDPWAEAWAGSVQRLDDFAVFLVADAGQRWREAAGDLARWGQQALPRLEGAVVTARRAVAASSDVAAPIWRQLQERLAGWWPPRPPAPGPGGAAPGPAEREGSDLMPPGSGAPSAARVAAGEVRSVAPPESLAAPPGTAGGAVVASDPVHLIPDPAQRAAELASQQGAASPAAEADPADPRTPATAGTVPAGNPPGETRPADEDRSAPAAAAAEPRPPATRGDGEAGGSGTEGGAGERGSPRPAAAAAGDRAQEGWTAAVASWYGPGFYGRPTASGEIFTGRELTAAHRTLPFGTVLLVRYPETGRSVQVRINDRGPYVEGRDLDLSEAAAEALGMIAVGVAPVVYRVVRWGE</sequence>
<dbReference type="EMBL" id="CP132508">
    <property type="protein sequence ID" value="WPD19061.1"/>
    <property type="molecule type" value="Genomic_DNA"/>
</dbReference>
<evidence type="ECO:0000256" key="3">
    <source>
        <dbReference type="HAMAP-Rule" id="MF_02071"/>
    </source>
</evidence>
<comment type="function">
    <text evidence="3">Lytic transglycosylase with a strong preference for naked glycan strands that lack stem peptides.</text>
</comment>
<dbReference type="CDD" id="cd22268">
    <property type="entry name" value="DPBB_RlpA-like"/>
    <property type="match status" value="1"/>
</dbReference>
<evidence type="ECO:0000313" key="8">
    <source>
        <dbReference type="Proteomes" id="UP001304683"/>
    </source>
</evidence>
<feature type="compositionally biased region" description="Low complexity" evidence="5">
    <location>
        <begin position="167"/>
        <end position="191"/>
    </location>
</feature>
<evidence type="ECO:0000313" key="7">
    <source>
        <dbReference type="EMBL" id="WPD19061.1"/>
    </source>
</evidence>
<accession>A0ABZ0QNJ6</accession>
<feature type="region of interest" description="Disordered" evidence="5">
    <location>
        <begin position="84"/>
        <end position="149"/>
    </location>
</feature>
<dbReference type="Proteomes" id="UP001304683">
    <property type="component" value="Chromosome"/>
</dbReference>
<evidence type="ECO:0000259" key="6">
    <source>
        <dbReference type="Pfam" id="PF03330"/>
    </source>
</evidence>
<dbReference type="PANTHER" id="PTHR34183">
    <property type="entry name" value="ENDOLYTIC PEPTIDOGLYCAN TRANSGLYCOSYLASE RLPA"/>
    <property type="match status" value="1"/>
</dbReference>
<evidence type="ECO:0000256" key="5">
    <source>
        <dbReference type="SAM" id="MobiDB-lite"/>
    </source>
</evidence>
<keyword evidence="1 3" id="KW-0456">Lyase</keyword>
<dbReference type="InterPro" id="IPR009009">
    <property type="entry name" value="RlpA-like_DPBB"/>
</dbReference>
<dbReference type="PANTHER" id="PTHR34183:SF1">
    <property type="entry name" value="ENDOLYTIC PEPTIDOGLYCAN TRANSGLYCOSYLASE RLPA"/>
    <property type="match status" value="1"/>
</dbReference>
<dbReference type="InterPro" id="IPR012997">
    <property type="entry name" value="RplA"/>
</dbReference>
<dbReference type="InterPro" id="IPR036908">
    <property type="entry name" value="RlpA-like_sf"/>
</dbReference>